<dbReference type="AlphaFoldDB" id="A0A1V9R8C7"/>
<comment type="caution">
    <text evidence="7">The sequence shown here is derived from an EMBL/GenBank/DDBJ whole genome shotgun (WGS) entry which is preliminary data.</text>
</comment>
<dbReference type="PANTHER" id="PTHR22683:SF1">
    <property type="entry name" value="TYPE VII SECRETION SYSTEM PROTEIN ESSC"/>
    <property type="match status" value="1"/>
</dbReference>
<evidence type="ECO:0000259" key="6">
    <source>
        <dbReference type="PROSITE" id="PS50901"/>
    </source>
</evidence>
<feature type="transmembrane region" description="Helical" evidence="5">
    <location>
        <begin position="146"/>
        <end position="166"/>
    </location>
</feature>
<accession>A0A1V9R8C7</accession>
<evidence type="ECO:0000256" key="1">
    <source>
        <dbReference type="ARBA" id="ARBA00022741"/>
    </source>
</evidence>
<feature type="region of interest" description="Disordered" evidence="4">
    <location>
        <begin position="884"/>
        <end position="907"/>
    </location>
</feature>
<keyword evidence="5" id="KW-0472">Membrane</keyword>
<dbReference type="Pfam" id="PF01580">
    <property type="entry name" value="FtsK_SpoIIIE"/>
    <property type="match status" value="1"/>
</dbReference>
<name>A0A1V9R8C7_9LACO</name>
<dbReference type="InterPro" id="IPR050206">
    <property type="entry name" value="FtsK/SpoIIIE/SftA"/>
</dbReference>
<feature type="domain" description="FtsK" evidence="6">
    <location>
        <begin position="526"/>
        <end position="731"/>
    </location>
</feature>
<sequence length="922" mass="104466">MIPQVVTDFVLQWVLPFSIVFGSFFLLVRMINLAYRRTDLDRLYSIGISIGVLVGIIFIVYVTLKNAGYLDKMHSIWNLIYNSAFVVGIRLKLNAMFGNYWIIIINFLKKWVPIYFRAICIVYPVSTMIAIWSLTKRISFARGANILLSYAVLHPLFIFKYILGYATPSFDYINSRLFVAQLKENLNDSYIRALQERDDRGEKFKDGAGGTSATQTKKQVALAMRYTRSKLETIGGNRNNRHAKLVIKRSREMETDNMIQSNLKGFGSRINVPFVQFQDSPIFNVKENGFVFDSDVNYHAGSYLGSWQRIFVNPLSVENKKTNGGKGTLTTFLTAYVNTIKYLLHLTPYSMYDRVRRNAKIKFSRDTTIEKANFIARQNMNLSILEPPIDEDTGNTIEEAKKEALEVANSRINDVASALNANKIRGVFDSVVVGGTQAIYKFTLPKDPDLPNDFKDVQKKMANMLKIPLEPIITLSSGILSISIANQRPGAAKPINIPVDFAEMIRNRKKGMGTLVSGVVGVDAMGNDIYVELGGLYAHMAIFGATGMGKSVLLFNFIYSVMDSVTPEDVKFIFLDGKSNTFEFMRIDGDNPNPFVYCQPAEGSGDIDYLRAVVRHIEWIIRQRMQLFKERKVQKISEFNEKYPDEKLYQIVIIFDEVSAVTDLDDNLKGDEYRKFNIKSKLEFITKIARSAGVILIMANQTARKEKLDGKTMANVRARLSLGLSEPIESEIALPDTGIDADKIKQPGEFYLLMGLPEHGNSPYLKEYQTKDLNDELTRVFGKREYVFSREEILEQANEEMGDLIGYDDYTSPDESELPSPDSTLDDVIKLCRKYPDWAIENADTAIFTDLDIFTKGVPNTRNKFIKKFKLFINELKAQQVQDKEKAKYENDKHAGNAKSTTSGVDGDFASLTKEKITEGIK</sequence>
<protein>
    <recommendedName>
        <fullName evidence="6">FtsK domain-containing protein</fullName>
    </recommendedName>
</protein>
<evidence type="ECO:0000256" key="3">
    <source>
        <dbReference type="PROSITE-ProRule" id="PRU00289"/>
    </source>
</evidence>
<proteinExistence type="predicted"/>
<dbReference type="InterPro" id="IPR002543">
    <property type="entry name" value="FtsK_dom"/>
</dbReference>
<organism evidence="7 8">
    <name type="scientific">Ligilactobacillus salivarius</name>
    <dbReference type="NCBI Taxonomy" id="1624"/>
    <lineage>
        <taxon>Bacteria</taxon>
        <taxon>Bacillati</taxon>
        <taxon>Bacillota</taxon>
        <taxon>Bacilli</taxon>
        <taxon>Lactobacillales</taxon>
        <taxon>Lactobacillaceae</taxon>
        <taxon>Ligilactobacillus</taxon>
    </lineage>
</organism>
<keyword evidence="2 3" id="KW-0067">ATP-binding</keyword>
<dbReference type="EMBL" id="NBEF01000033">
    <property type="protein sequence ID" value="OQQ89350.1"/>
    <property type="molecule type" value="Genomic_DNA"/>
</dbReference>
<dbReference type="Gene3D" id="3.40.50.300">
    <property type="entry name" value="P-loop containing nucleotide triphosphate hydrolases"/>
    <property type="match status" value="1"/>
</dbReference>
<dbReference type="GO" id="GO:0003677">
    <property type="term" value="F:DNA binding"/>
    <property type="evidence" value="ECO:0007669"/>
    <property type="project" value="InterPro"/>
</dbReference>
<dbReference type="Proteomes" id="UP000192575">
    <property type="component" value="Unassembled WGS sequence"/>
</dbReference>
<evidence type="ECO:0000313" key="7">
    <source>
        <dbReference type="EMBL" id="OQQ89350.1"/>
    </source>
</evidence>
<feature type="transmembrane region" description="Helical" evidence="5">
    <location>
        <begin position="43"/>
        <end position="64"/>
    </location>
</feature>
<keyword evidence="5" id="KW-1133">Transmembrane helix</keyword>
<feature type="binding site" evidence="3">
    <location>
        <begin position="544"/>
        <end position="551"/>
    </location>
    <ligand>
        <name>ATP</name>
        <dbReference type="ChEBI" id="CHEBI:30616"/>
    </ligand>
</feature>
<keyword evidence="1 3" id="KW-0547">Nucleotide-binding</keyword>
<dbReference type="RefSeq" id="WP_081535378.1">
    <property type="nucleotide sequence ID" value="NZ_NBEF01000033.1"/>
</dbReference>
<dbReference type="PANTHER" id="PTHR22683">
    <property type="entry name" value="SPORULATION PROTEIN RELATED"/>
    <property type="match status" value="1"/>
</dbReference>
<reference evidence="7 8" key="1">
    <citation type="submission" date="2017-03" db="EMBL/GenBank/DDBJ databases">
        <title>Phylogenomics and comparative genomics of Lactobacillus salivarius, a mammalian gut commensal.</title>
        <authorList>
            <person name="Harris H.M."/>
        </authorList>
    </citation>
    <scope>NUCLEOTIDE SEQUENCE [LARGE SCALE GENOMIC DNA]</scope>
    <source>
        <strain evidence="7 8">JCM 1047</strain>
    </source>
</reference>
<dbReference type="PROSITE" id="PS50901">
    <property type="entry name" value="FTSK"/>
    <property type="match status" value="1"/>
</dbReference>
<keyword evidence="5" id="KW-0812">Transmembrane</keyword>
<gene>
    <name evidence="7" type="ORF">B6U56_09315</name>
</gene>
<dbReference type="GO" id="GO:0005524">
    <property type="term" value="F:ATP binding"/>
    <property type="evidence" value="ECO:0007669"/>
    <property type="project" value="UniProtKB-UniRule"/>
</dbReference>
<evidence type="ECO:0000313" key="8">
    <source>
        <dbReference type="Proteomes" id="UP000192575"/>
    </source>
</evidence>
<evidence type="ECO:0000256" key="2">
    <source>
        <dbReference type="ARBA" id="ARBA00022840"/>
    </source>
</evidence>
<feature type="compositionally biased region" description="Basic and acidic residues" evidence="4">
    <location>
        <begin position="884"/>
        <end position="895"/>
    </location>
</feature>
<feature type="transmembrane region" description="Helical" evidence="5">
    <location>
        <begin position="114"/>
        <end position="134"/>
    </location>
</feature>
<dbReference type="SUPFAM" id="SSF52540">
    <property type="entry name" value="P-loop containing nucleoside triphosphate hydrolases"/>
    <property type="match status" value="1"/>
</dbReference>
<evidence type="ECO:0000256" key="5">
    <source>
        <dbReference type="SAM" id="Phobius"/>
    </source>
</evidence>
<feature type="transmembrane region" description="Helical" evidence="5">
    <location>
        <begin position="13"/>
        <end position="31"/>
    </location>
</feature>
<evidence type="ECO:0000256" key="4">
    <source>
        <dbReference type="SAM" id="MobiDB-lite"/>
    </source>
</evidence>
<dbReference type="InterPro" id="IPR027417">
    <property type="entry name" value="P-loop_NTPase"/>
</dbReference>